<evidence type="ECO:0000313" key="5">
    <source>
        <dbReference type="WBParaSite" id="BXY_0532300.1"/>
    </source>
</evidence>
<proteinExistence type="predicted"/>
<evidence type="ECO:0000313" key="2">
    <source>
        <dbReference type="EMBL" id="CAD5230426.1"/>
    </source>
</evidence>
<name>A0A1I7RX59_BURXY</name>
<dbReference type="AlphaFoldDB" id="A0A1I7RX59"/>
<reference evidence="2" key="2">
    <citation type="submission" date="2020-09" db="EMBL/GenBank/DDBJ databases">
        <authorList>
            <person name="Kikuchi T."/>
        </authorList>
    </citation>
    <scope>NUCLEOTIDE SEQUENCE</scope>
    <source>
        <strain evidence="2">Ka4C1</strain>
    </source>
</reference>
<dbReference type="WBParaSite" id="BXY_0532300.1">
    <property type="protein sequence ID" value="BXY_0532300.1"/>
    <property type="gene ID" value="BXY_0532300"/>
</dbReference>
<organism evidence="3 5">
    <name type="scientific">Bursaphelenchus xylophilus</name>
    <name type="common">Pinewood nematode worm</name>
    <name type="synonym">Aphelenchoides xylophilus</name>
    <dbReference type="NCBI Taxonomy" id="6326"/>
    <lineage>
        <taxon>Eukaryota</taxon>
        <taxon>Metazoa</taxon>
        <taxon>Ecdysozoa</taxon>
        <taxon>Nematoda</taxon>
        <taxon>Chromadorea</taxon>
        <taxon>Rhabditida</taxon>
        <taxon>Tylenchina</taxon>
        <taxon>Tylenchomorpha</taxon>
        <taxon>Aphelenchoidea</taxon>
        <taxon>Aphelenchoididae</taxon>
        <taxon>Bursaphelenchus</taxon>
    </lineage>
</organism>
<dbReference type="Proteomes" id="UP000582659">
    <property type="component" value="Unassembled WGS sequence"/>
</dbReference>
<sequence length="164" mass="18771">MILFIWGIFSTINRPLAYDEHSISFFTKPIGTTMCVNQYVVESPVACRLELDGLETQWRRGVSSGPKFYDGTCPNTETQGKRPSSLTPITVKDILRLGTSEFLETVFVSGRKAEHQQIRKKNCPLKQRKLSRSGKKWVPLMSEKPRAEKRREKTKTHAKSERAL</sequence>
<dbReference type="Proteomes" id="UP000095284">
    <property type="component" value="Unplaced"/>
</dbReference>
<protein>
    <submittedName>
        <fullName evidence="2">(pine wood nematode) hypothetical protein</fullName>
    </submittedName>
</protein>
<dbReference type="EMBL" id="CAJFCV020000005">
    <property type="protein sequence ID" value="CAG9121343.1"/>
    <property type="molecule type" value="Genomic_DNA"/>
</dbReference>
<reference evidence="5" key="1">
    <citation type="submission" date="2016-11" db="UniProtKB">
        <authorList>
            <consortium name="WormBaseParasite"/>
        </authorList>
    </citation>
    <scope>IDENTIFICATION</scope>
</reference>
<dbReference type="Proteomes" id="UP000659654">
    <property type="component" value="Unassembled WGS sequence"/>
</dbReference>
<keyword evidence="4" id="KW-1185">Reference proteome</keyword>
<evidence type="ECO:0000313" key="4">
    <source>
        <dbReference type="Proteomes" id="UP000659654"/>
    </source>
</evidence>
<gene>
    <name evidence="2" type="ORF">BXYJ_LOCUS10981</name>
</gene>
<evidence type="ECO:0000313" key="3">
    <source>
        <dbReference type="Proteomes" id="UP000095284"/>
    </source>
</evidence>
<accession>A0A1I7RX59</accession>
<evidence type="ECO:0000256" key="1">
    <source>
        <dbReference type="SAM" id="MobiDB-lite"/>
    </source>
</evidence>
<feature type="region of interest" description="Disordered" evidence="1">
    <location>
        <begin position="127"/>
        <end position="164"/>
    </location>
</feature>
<dbReference type="EMBL" id="CAJFDI010000005">
    <property type="protein sequence ID" value="CAD5230426.1"/>
    <property type="molecule type" value="Genomic_DNA"/>
</dbReference>